<feature type="compositionally biased region" description="Basic residues" evidence="1">
    <location>
        <begin position="141"/>
        <end position="152"/>
    </location>
</feature>
<evidence type="ECO:0000313" key="3">
    <source>
        <dbReference type="Proteomes" id="UP000604046"/>
    </source>
</evidence>
<gene>
    <name evidence="2" type="ORF">SNAT2548_LOCUS1615</name>
</gene>
<evidence type="ECO:0000313" key="2">
    <source>
        <dbReference type="EMBL" id="CAE6952108.1"/>
    </source>
</evidence>
<reference evidence="2" key="1">
    <citation type="submission" date="2021-02" db="EMBL/GenBank/DDBJ databases">
        <authorList>
            <person name="Dougan E. K."/>
            <person name="Rhodes N."/>
            <person name="Thang M."/>
            <person name="Chan C."/>
        </authorList>
    </citation>
    <scope>NUCLEOTIDE SEQUENCE</scope>
</reference>
<accession>A0A812HIW4</accession>
<evidence type="ECO:0000256" key="1">
    <source>
        <dbReference type="SAM" id="MobiDB-lite"/>
    </source>
</evidence>
<sequence length="336" mass="37590">MDSSRASHGNAPCLQMSTKSLNKLMKRHPGIDEAGIKHYTALHAAYDGCRACVEKYVRDGGDPKKGTLSNPTWNLESWVDEGKKDGKFNNDQASSIQQLALAQFALHVPTRTMLCEKCGRALQHASSHHEGSRSAGSGAAWHRHGERGRSRSPRGPLPPRTDVELDMPTLLTMAFASYDYEFSIDEVGEHVAAKLCACIGDLASRATGIKVEAEELGNDIKFKGLTYCQRSLNRNMRFRDGSSMKELLESLRCNRIKPTDLPPLTVLKLGTDLITLDHRHVWCYKEFQREATHKVTAMANLFEFSPGAAQVVHRLQRDSVGDEFLRKYHDVRSEIR</sequence>
<protein>
    <submittedName>
        <fullName evidence="2">Uncharacterized protein</fullName>
    </submittedName>
</protein>
<keyword evidence="3" id="KW-1185">Reference proteome</keyword>
<comment type="caution">
    <text evidence="2">The sequence shown here is derived from an EMBL/GenBank/DDBJ whole genome shotgun (WGS) entry which is preliminary data.</text>
</comment>
<name>A0A812HIW4_9DINO</name>
<feature type="region of interest" description="Disordered" evidence="1">
    <location>
        <begin position="126"/>
        <end position="163"/>
    </location>
</feature>
<dbReference type="EMBL" id="CAJNDS010000091">
    <property type="protein sequence ID" value="CAE6952108.1"/>
    <property type="molecule type" value="Genomic_DNA"/>
</dbReference>
<dbReference type="Proteomes" id="UP000604046">
    <property type="component" value="Unassembled WGS sequence"/>
</dbReference>
<dbReference type="AlphaFoldDB" id="A0A812HIW4"/>
<proteinExistence type="predicted"/>
<organism evidence="2 3">
    <name type="scientific">Symbiodinium natans</name>
    <dbReference type="NCBI Taxonomy" id="878477"/>
    <lineage>
        <taxon>Eukaryota</taxon>
        <taxon>Sar</taxon>
        <taxon>Alveolata</taxon>
        <taxon>Dinophyceae</taxon>
        <taxon>Suessiales</taxon>
        <taxon>Symbiodiniaceae</taxon>
        <taxon>Symbiodinium</taxon>
    </lineage>
</organism>